<evidence type="ECO:0000256" key="2">
    <source>
        <dbReference type="ARBA" id="ARBA00005733"/>
    </source>
</evidence>
<dbReference type="Pfam" id="PF03826">
    <property type="entry name" value="OAR"/>
    <property type="match status" value="1"/>
</dbReference>
<reference evidence="9" key="1">
    <citation type="journal article" date="2023" name="Mol. Biol. Evol.">
        <title>Third-Generation Sequencing Reveals the Adaptive Role of the Epigenome in Three Deep-Sea Polychaetes.</title>
        <authorList>
            <person name="Perez M."/>
            <person name="Aroh O."/>
            <person name="Sun Y."/>
            <person name="Lan Y."/>
            <person name="Juniper S.K."/>
            <person name="Young C.R."/>
            <person name="Angers B."/>
            <person name="Qian P.Y."/>
        </authorList>
    </citation>
    <scope>NUCLEOTIDE SEQUENCE</scope>
    <source>
        <strain evidence="9">R07B-5</strain>
    </source>
</reference>
<comment type="subcellular location">
    <subcellularLocation>
        <location evidence="1">Nucleus</location>
    </subcellularLocation>
</comment>
<dbReference type="GO" id="GO:1990837">
    <property type="term" value="F:sequence-specific double-stranded DNA binding"/>
    <property type="evidence" value="ECO:0007669"/>
    <property type="project" value="TreeGrafter"/>
</dbReference>
<dbReference type="AlphaFoldDB" id="A0AAD9PE80"/>
<evidence type="ECO:0000313" key="9">
    <source>
        <dbReference type="EMBL" id="KAK2193216.1"/>
    </source>
</evidence>
<sequence length="127" mass="13627">MAEYGLYGAMVRHSLPLPENIVKSAEEGIEESNAPWLLGMHKKSLEASKKLNEVEMTKDIKDELRTESIATLRAKAHEHTVKVVGVTCDDPPICTGTTSVMTSKVGGALAVGAGYELNQCGGILQET</sequence>
<accession>A0AAD9PE80</accession>
<evidence type="ECO:0000256" key="5">
    <source>
        <dbReference type="ARBA" id="ARBA00023015"/>
    </source>
</evidence>
<dbReference type="InterPro" id="IPR023339">
    <property type="entry name" value="CVC"/>
</dbReference>
<dbReference type="GO" id="GO:0005634">
    <property type="term" value="C:nucleus"/>
    <property type="evidence" value="ECO:0007669"/>
    <property type="project" value="UniProtKB-SubCell"/>
</dbReference>
<evidence type="ECO:0000256" key="1">
    <source>
        <dbReference type="ARBA" id="ARBA00004123"/>
    </source>
</evidence>
<dbReference type="GO" id="GO:0007601">
    <property type="term" value="P:visual perception"/>
    <property type="evidence" value="ECO:0007669"/>
    <property type="project" value="UniProtKB-KW"/>
</dbReference>
<keyword evidence="10" id="KW-1185">Reference proteome</keyword>
<dbReference type="GO" id="GO:0006357">
    <property type="term" value="P:regulation of transcription by RNA polymerase II"/>
    <property type="evidence" value="ECO:0007669"/>
    <property type="project" value="TreeGrafter"/>
</dbReference>
<keyword evidence="5" id="KW-0805">Transcription regulation</keyword>
<evidence type="ECO:0000256" key="6">
    <source>
        <dbReference type="ARBA" id="ARBA00023163"/>
    </source>
</evidence>
<dbReference type="PANTHER" id="PTHR46892:SF3">
    <property type="entry name" value="VISUAL SYSTEM HOMEOBOX 2"/>
    <property type="match status" value="1"/>
</dbReference>
<evidence type="ECO:0000256" key="4">
    <source>
        <dbReference type="ARBA" id="ARBA00022606"/>
    </source>
</evidence>
<evidence type="ECO:0000313" key="10">
    <source>
        <dbReference type="Proteomes" id="UP001209878"/>
    </source>
</evidence>
<keyword evidence="4" id="KW-0716">Sensory transduction</keyword>
<dbReference type="Proteomes" id="UP001209878">
    <property type="component" value="Unassembled WGS sequence"/>
</dbReference>
<evidence type="ECO:0000256" key="7">
    <source>
        <dbReference type="ARBA" id="ARBA00023305"/>
    </source>
</evidence>
<keyword evidence="7" id="KW-0844">Vision</keyword>
<proteinExistence type="inferred from homology"/>
<dbReference type="EMBL" id="JAODUO010000015">
    <property type="protein sequence ID" value="KAK2193216.1"/>
    <property type="molecule type" value="Genomic_DNA"/>
</dbReference>
<comment type="similarity">
    <text evidence="2">Belongs to the paired homeobox family.</text>
</comment>
<dbReference type="InterPro" id="IPR003654">
    <property type="entry name" value="OAR_dom"/>
</dbReference>
<feature type="domain" description="CVC" evidence="8">
    <location>
        <begin position="1"/>
        <end position="46"/>
    </location>
</feature>
<protein>
    <recommendedName>
        <fullName evidence="8">CVC domain-containing protein</fullName>
    </recommendedName>
</protein>
<name>A0AAD9PE80_RIDPI</name>
<keyword evidence="6" id="KW-0804">Transcription</keyword>
<dbReference type="PROSITE" id="PS51496">
    <property type="entry name" value="CVC"/>
    <property type="match status" value="1"/>
</dbReference>
<evidence type="ECO:0000259" key="8">
    <source>
        <dbReference type="PROSITE" id="PS51496"/>
    </source>
</evidence>
<evidence type="ECO:0000256" key="3">
    <source>
        <dbReference type="ARBA" id="ARBA00022473"/>
    </source>
</evidence>
<dbReference type="PANTHER" id="PTHR46892">
    <property type="entry name" value="VISUAL SYSTEM HOMEOBOX 2"/>
    <property type="match status" value="1"/>
</dbReference>
<keyword evidence="3" id="KW-0217">Developmental protein</keyword>
<gene>
    <name evidence="9" type="ORF">NP493_16g01041</name>
</gene>
<organism evidence="9 10">
    <name type="scientific">Ridgeia piscesae</name>
    <name type="common">Tubeworm</name>
    <dbReference type="NCBI Taxonomy" id="27915"/>
    <lineage>
        <taxon>Eukaryota</taxon>
        <taxon>Metazoa</taxon>
        <taxon>Spiralia</taxon>
        <taxon>Lophotrochozoa</taxon>
        <taxon>Annelida</taxon>
        <taxon>Polychaeta</taxon>
        <taxon>Sedentaria</taxon>
        <taxon>Canalipalpata</taxon>
        <taxon>Sabellida</taxon>
        <taxon>Siboglinidae</taxon>
        <taxon>Ridgeia</taxon>
    </lineage>
</organism>
<comment type="caution">
    <text evidence="9">The sequence shown here is derived from an EMBL/GenBank/DDBJ whole genome shotgun (WGS) entry which is preliminary data.</text>
</comment>
<dbReference type="InterPro" id="IPR052294">
    <property type="entry name" value="VSX_homeobox_regulators"/>
</dbReference>